<evidence type="ECO:0000313" key="2">
    <source>
        <dbReference type="Proteomes" id="UP000002222"/>
    </source>
</evidence>
<evidence type="ECO:0000313" key="1">
    <source>
        <dbReference type="EMBL" id="ACZ12954.1"/>
    </source>
</evidence>
<name>D1B4D4_SULD5</name>
<dbReference type="HOGENOM" id="CLU_111969_0_0_7"/>
<keyword evidence="2" id="KW-1185">Reference proteome</keyword>
<dbReference type="SUPFAM" id="SSF48452">
    <property type="entry name" value="TPR-like"/>
    <property type="match status" value="1"/>
</dbReference>
<reference evidence="2" key="1">
    <citation type="submission" date="2009-11" db="EMBL/GenBank/DDBJ databases">
        <title>The complete genome of Sulfurospirillum deleyianum DSM 6946.</title>
        <authorList>
            <consortium name="US DOE Joint Genome Institute (JGI-PGF)"/>
            <person name="Lucas S."/>
            <person name="Copeland A."/>
            <person name="Lapidus A."/>
            <person name="Glavina del Rio T."/>
            <person name="Dalin E."/>
            <person name="Tice H."/>
            <person name="Bruce D."/>
            <person name="Goodwin L."/>
            <person name="Pitluck S."/>
            <person name="Kyrpides N."/>
            <person name="Mavromatis K."/>
            <person name="Ivanova N."/>
            <person name="Ovchinnikova G."/>
            <person name="Munk A.C."/>
            <person name="Lu M."/>
            <person name="Brettin T."/>
            <person name="Detter J.C."/>
            <person name="Han C."/>
            <person name="Tapia R."/>
            <person name="Larimer F."/>
            <person name="Land M."/>
            <person name="Hauser L."/>
            <person name="Markowitz V."/>
            <person name="Cheng J.F."/>
            <person name="Hugenholtz P."/>
            <person name="Woyke T."/>
            <person name="Wu D."/>
            <person name="Aumann P."/>
            <person name="Schneider S."/>
            <person name="Lang E."/>
            <person name="Spring S."/>
            <person name="Klenk H.P."/>
            <person name="Eisen J.A."/>
        </authorList>
    </citation>
    <scope>NUCLEOTIDE SEQUENCE [LARGE SCALE GENOMIC DNA]</scope>
    <source>
        <strain evidence="2">ATCC 51133 / DSM 6946 / 5175</strain>
    </source>
</reference>
<dbReference type="STRING" id="525898.Sdel_1939"/>
<dbReference type="AlphaFoldDB" id="D1B4D4"/>
<dbReference type="RefSeq" id="WP_012857702.1">
    <property type="nucleotide sequence ID" value="NC_013512.1"/>
</dbReference>
<reference evidence="1 2" key="2">
    <citation type="journal article" date="2010" name="Stand. Genomic Sci.">
        <title>Complete genome sequence of Sulfurospirillum deleyianum type strain (5175).</title>
        <authorList>
            <person name="Sikorski J."/>
            <person name="Lapidus A."/>
            <person name="Copeland A."/>
            <person name="Glavina Del Rio T."/>
            <person name="Nolan M."/>
            <person name="Lucas S."/>
            <person name="Chen F."/>
            <person name="Tice H."/>
            <person name="Cheng J.F."/>
            <person name="Saunders E."/>
            <person name="Bruce D."/>
            <person name="Goodwin L."/>
            <person name="Pitluck S."/>
            <person name="Ovchinnikova G."/>
            <person name="Pati A."/>
            <person name="Ivanova N."/>
            <person name="Mavromatis K."/>
            <person name="Chen A."/>
            <person name="Palaniappan K."/>
            <person name="Chain P."/>
            <person name="Land M."/>
            <person name="Hauser L."/>
            <person name="Chang Y.J."/>
            <person name="Jeffries C.D."/>
            <person name="Brettin T."/>
            <person name="Detter J.C."/>
            <person name="Han C."/>
            <person name="Rohde M."/>
            <person name="Lang E."/>
            <person name="Spring S."/>
            <person name="Goker M."/>
            <person name="Bristow J."/>
            <person name="Eisen J.A."/>
            <person name="Markowitz V."/>
            <person name="Hugenholtz P."/>
            <person name="Kyrpides N.C."/>
            <person name="Klenk H.P."/>
        </authorList>
    </citation>
    <scope>NUCLEOTIDE SEQUENCE [LARGE SCALE GENOMIC DNA]</scope>
    <source>
        <strain evidence="2">ATCC 51133 / DSM 6946 / 5175</strain>
    </source>
</reference>
<dbReference type="InterPro" id="IPR011990">
    <property type="entry name" value="TPR-like_helical_dom_sf"/>
</dbReference>
<dbReference type="Gene3D" id="1.25.40.10">
    <property type="entry name" value="Tetratricopeptide repeat domain"/>
    <property type="match status" value="1"/>
</dbReference>
<gene>
    <name evidence="1" type="ordered locus">Sdel_1939</name>
</gene>
<dbReference type="eggNOG" id="ENOG5031ANZ">
    <property type="taxonomic scope" value="Bacteria"/>
</dbReference>
<protein>
    <recommendedName>
        <fullName evidence="3">Histidine kinase</fullName>
    </recommendedName>
</protein>
<proteinExistence type="predicted"/>
<organism evidence="1 2">
    <name type="scientific">Sulfurospirillum deleyianum (strain ATCC 51133 / DSM 6946 / 5175)</name>
    <dbReference type="NCBI Taxonomy" id="525898"/>
    <lineage>
        <taxon>Bacteria</taxon>
        <taxon>Pseudomonadati</taxon>
        <taxon>Campylobacterota</taxon>
        <taxon>Epsilonproteobacteria</taxon>
        <taxon>Campylobacterales</taxon>
        <taxon>Sulfurospirillaceae</taxon>
        <taxon>Sulfurospirillum</taxon>
    </lineage>
</organism>
<accession>D1B4D4</accession>
<dbReference type="KEGG" id="sdl:Sdel_1939"/>
<dbReference type="OrthoDB" id="5372592at2"/>
<evidence type="ECO:0008006" key="3">
    <source>
        <dbReference type="Google" id="ProtNLM"/>
    </source>
</evidence>
<dbReference type="Proteomes" id="UP000002222">
    <property type="component" value="Chromosome"/>
</dbReference>
<sequence length="187" mass="21682">MKTHIQKGIEKFYAKNFKEALFEFSLALNDDPKSSKARIGAFLCDLAMQHEEQALALFEYYLFNDEKGMENLENLIEEMISSIEKRSDNMRKTSKNDSLESRINLENGIKYEDFLALIQTRGSFKEAFEDIMFSTKVIISKKEDFVDFLAKLIENGFVDISLNYLETAITLFPSDEELLSLIKKIEK</sequence>
<dbReference type="EMBL" id="CP001816">
    <property type="protein sequence ID" value="ACZ12954.1"/>
    <property type="molecule type" value="Genomic_DNA"/>
</dbReference>